<dbReference type="Proteomes" id="UP001652661">
    <property type="component" value="Chromosome 2R"/>
</dbReference>
<reference evidence="2" key="1">
    <citation type="submission" date="2025-05" db="UniProtKB">
        <authorList>
            <consortium name="RefSeq"/>
        </authorList>
    </citation>
    <scope>NUCLEOTIDE SEQUENCE [LARGE SCALE GENOMIC DNA]</scope>
    <source>
        <strain evidence="2">14028-0561.14</strain>
    </source>
</reference>
<feature type="transmembrane region" description="Helical" evidence="1">
    <location>
        <begin position="36"/>
        <end position="54"/>
    </location>
</feature>
<keyword evidence="2" id="KW-1185">Reference proteome</keyword>
<evidence type="ECO:0000313" key="2">
    <source>
        <dbReference type="Proteomes" id="UP001652661"/>
    </source>
</evidence>
<accession>A0A6P4IFP2</accession>
<keyword evidence="1" id="KW-0472">Membrane</keyword>
<protein>
    <submittedName>
        <fullName evidence="3">Protein YOP1 homolog</fullName>
    </submittedName>
</protein>
<keyword evidence="1" id="KW-0812">Transmembrane</keyword>
<sequence>MYTTPLRTMLQFIHIYFGILTPGWQTYRAFANGQRNIIILWLKYWVIFALLQGLGYITDILFGGSLLYTRLKLLLAVFLWFSYPDSTKTLYQLIEKPVLRSLEQHLANHGYKSLGQPLYQFFLTSNQEDTHHIGELSVNAELLKRELGLLLDGINGKSHRGEPQVNAELLKRELRILMEDIDGGATSSQESTPRQRNLHNRQAVSSINYLVPHYRVHYSSEDEQSDSM</sequence>
<proteinExistence type="predicted"/>
<dbReference type="GeneID" id="108078044"/>
<dbReference type="OrthoDB" id="10009287at2759"/>
<feature type="transmembrane region" description="Helical" evidence="1">
    <location>
        <begin position="60"/>
        <end position="81"/>
    </location>
</feature>
<evidence type="ECO:0000313" key="3">
    <source>
        <dbReference type="RefSeq" id="XP_017027095.1"/>
    </source>
</evidence>
<dbReference type="InterPro" id="IPR004345">
    <property type="entry name" value="TB2_DP1_HVA22"/>
</dbReference>
<dbReference type="AlphaFoldDB" id="A0A6P4IFP2"/>
<reference evidence="3" key="2">
    <citation type="submission" date="2025-08" db="UniProtKB">
        <authorList>
            <consortium name="RefSeq"/>
        </authorList>
    </citation>
    <scope>IDENTIFICATION</scope>
    <source>
        <strain evidence="3">14028-0561.14</strain>
        <tissue evidence="3">Whole fly</tissue>
    </source>
</reference>
<dbReference type="RefSeq" id="XP_017027095.1">
    <property type="nucleotide sequence ID" value="XM_017171606.3"/>
</dbReference>
<dbReference type="Pfam" id="PF03134">
    <property type="entry name" value="TB2_DP1_HVA22"/>
    <property type="match status" value="1"/>
</dbReference>
<keyword evidence="1" id="KW-1133">Transmembrane helix</keyword>
<organism evidence="2 3">
    <name type="scientific">Drosophila kikkawai</name>
    <name type="common">Fruit fly</name>
    <dbReference type="NCBI Taxonomy" id="30033"/>
    <lineage>
        <taxon>Eukaryota</taxon>
        <taxon>Metazoa</taxon>
        <taxon>Ecdysozoa</taxon>
        <taxon>Arthropoda</taxon>
        <taxon>Hexapoda</taxon>
        <taxon>Insecta</taxon>
        <taxon>Pterygota</taxon>
        <taxon>Neoptera</taxon>
        <taxon>Endopterygota</taxon>
        <taxon>Diptera</taxon>
        <taxon>Brachycera</taxon>
        <taxon>Muscomorpha</taxon>
        <taxon>Ephydroidea</taxon>
        <taxon>Drosophilidae</taxon>
        <taxon>Drosophila</taxon>
        <taxon>Sophophora</taxon>
    </lineage>
</organism>
<evidence type="ECO:0000256" key="1">
    <source>
        <dbReference type="SAM" id="Phobius"/>
    </source>
</evidence>
<gene>
    <name evidence="3" type="primary">LOC108078044</name>
</gene>
<name>A0A6P4IFP2_DROKI</name>